<feature type="chain" id="PRO_5015189457" description="DUF4124 domain-containing protein" evidence="2">
    <location>
        <begin position="24"/>
        <end position="220"/>
    </location>
</feature>
<gene>
    <name evidence="3" type="ORF">C7N83_13750</name>
</gene>
<keyword evidence="1" id="KW-0175">Coiled coil</keyword>
<dbReference type="EMBL" id="PXYY01000169">
    <property type="protein sequence ID" value="PSJ79194.1"/>
    <property type="molecule type" value="Genomic_DNA"/>
</dbReference>
<evidence type="ECO:0008006" key="5">
    <source>
        <dbReference type="Google" id="ProtNLM"/>
    </source>
</evidence>
<keyword evidence="4" id="KW-1185">Reference proteome</keyword>
<evidence type="ECO:0000313" key="4">
    <source>
        <dbReference type="Proteomes" id="UP000241868"/>
    </source>
</evidence>
<dbReference type="AlphaFoldDB" id="A0A2P7TWW8"/>
<dbReference type="OrthoDB" id="8606184at2"/>
<organism evidence="3 4">
    <name type="scientific">Neisseria iguanae</name>
    <dbReference type="NCBI Taxonomy" id="90242"/>
    <lineage>
        <taxon>Bacteria</taxon>
        <taxon>Pseudomonadati</taxon>
        <taxon>Pseudomonadota</taxon>
        <taxon>Betaproteobacteria</taxon>
        <taxon>Neisseriales</taxon>
        <taxon>Neisseriaceae</taxon>
        <taxon>Neisseria</taxon>
    </lineage>
</organism>
<comment type="caution">
    <text evidence="3">The sequence shown here is derived from an EMBL/GenBank/DDBJ whole genome shotgun (WGS) entry which is preliminary data.</text>
</comment>
<dbReference type="Proteomes" id="UP000241868">
    <property type="component" value="Unassembled WGS sequence"/>
</dbReference>
<evidence type="ECO:0000256" key="2">
    <source>
        <dbReference type="SAM" id="SignalP"/>
    </source>
</evidence>
<accession>A0A2P7TWW8</accession>
<name>A0A2P7TWW8_9NEIS</name>
<feature type="signal peptide" evidence="2">
    <location>
        <begin position="1"/>
        <end position="23"/>
    </location>
</feature>
<sequence length="220" mass="23593">MKPIFQKLILALSLNTAAMSVQAVTYICKVDGGIVFTEKKIGNQCEESHADGAAQISPEEATQAFPQKANLKEAPGAAAPDVSDIKILPQVTSGSVTNSAEAANPRMNVKLRNGNDVATGRKSSAGDLKSAQARAAELNRKAKIIPAPTVAVPVAKPKPQLTRKQILQNEIRNEQAALARAKVQLNVARKKGDQVKISRLSQTVRDREANIRAIQGEMKR</sequence>
<keyword evidence="2" id="KW-0732">Signal</keyword>
<protein>
    <recommendedName>
        <fullName evidence="5">DUF4124 domain-containing protein</fullName>
    </recommendedName>
</protein>
<feature type="coiled-coil region" evidence="1">
    <location>
        <begin position="164"/>
        <end position="191"/>
    </location>
</feature>
<proteinExistence type="predicted"/>
<evidence type="ECO:0000313" key="3">
    <source>
        <dbReference type="EMBL" id="PSJ79194.1"/>
    </source>
</evidence>
<evidence type="ECO:0000256" key="1">
    <source>
        <dbReference type="SAM" id="Coils"/>
    </source>
</evidence>
<reference evidence="3 4" key="1">
    <citation type="submission" date="2018-03" db="EMBL/GenBank/DDBJ databases">
        <title>Neisseria weixii sp. nov., isolated from the intestinal contents of Tibetan Plateau pika (Ochotona curzoniae) in Yushu, Qinghai Province, China.</title>
        <authorList>
            <person name="Gui Z."/>
        </authorList>
    </citation>
    <scope>NUCLEOTIDE SEQUENCE [LARGE SCALE GENOMIC DNA]</scope>
    <source>
        <strain evidence="3 4">ATCC 51483</strain>
    </source>
</reference>
<dbReference type="RefSeq" id="WP_106743278.1">
    <property type="nucleotide sequence ID" value="NZ_PXYY01000169.1"/>
</dbReference>